<reference evidence="1 2" key="1">
    <citation type="submission" date="2023-08" db="EMBL/GenBank/DDBJ databases">
        <title>Black Yeasts Isolated from many extreme environments.</title>
        <authorList>
            <person name="Coleine C."/>
            <person name="Stajich J.E."/>
            <person name="Selbmann L."/>
        </authorList>
    </citation>
    <scope>NUCLEOTIDE SEQUENCE [LARGE SCALE GENOMIC DNA]</scope>
    <source>
        <strain evidence="1 2">CCFEE 5935</strain>
    </source>
</reference>
<evidence type="ECO:0008006" key="3">
    <source>
        <dbReference type="Google" id="ProtNLM"/>
    </source>
</evidence>
<dbReference type="Proteomes" id="UP001337655">
    <property type="component" value="Unassembled WGS sequence"/>
</dbReference>
<dbReference type="RefSeq" id="XP_064664324.1">
    <property type="nucleotide sequence ID" value="XM_064798090.1"/>
</dbReference>
<accession>A0AAV9PPL8</accession>
<evidence type="ECO:0000313" key="2">
    <source>
        <dbReference type="Proteomes" id="UP001337655"/>
    </source>
</evidence>
<sequence>MSIDTSSEDFLLQIPPELRLIIYDCAADDHGPGMWPTCLMLGNIRLRTVDFNFIVHAEKKHAHLVGDIEDVLVQLGRCPNLEKLTFSVSLIKFAEQKRAAIKRILDPQRVERHKQQTR</sequence>
<gene>
    <name evidence="1" type="ORF">LTR77_000825</name>
</gene>
<protein>
    <recommendedName>
        <fullName evidence="3">F-box domain-containing protein</fullName>
    </recommendedName>
</protein>
<comment type="caution">
    <text evidence="1">The sequence shown here is derived from an EMBL/GenBank/DDBJ whole genome shotgun (WGS) entry which is preliminary data.</text>
</comment>
<dbReference type="EMBL" id="JAVRRT010000001">
    <property type="protein sequence ID" value="KAK5175686.1"/>
    <property type="molecule type" value="Genomic_DNA"/>
</dbReference>
<keyword evidence="2" id="KW-1185">Reference proteome</keyword>
<proteinExistence type="predicted"/>
<evidence type="ECO:0000313" key="1">
    <source>
        <dbReference type="EMBL" id="KAK5175686.1"/>
    </source>
</evidence>
<name>A0AAV9PPL8_9PEZI</name>
<dbReference type="AlphaFoldDB" id="A0AAV9PPL8"/>
<organism evidence="1 2">
    <name type="scientific">Saxophila tyrrhenica</name>
    <dbReference type="NCBI Taxonomy" id="1690608"/>
    <lineage>
        <taxon>Eukaryota</taxon>
        <taxon>Fungi</taxon>
        <taxon>Dikarya</taxon>
        <taxon>Ascomycota</taxon>
        <taxon>Pezizomycotina</taxon>
        <taxon>Dothideomycetes</taxon>
        <taxon>Dothideomycetidae</taxon>
        <taxon>Mycosphaerellales</taxon>
        <taxon>Extremaceae</taxon>
        <taxon>Saxophila</taxon>
    </lineage>
</organism>
<dbReference type="GeneID" id="89922175"/>